<keyword evidence="8 12" id="KW-0482">Metalloprotease</keyword>
<dbReference type="GO" id="GO:0006508">
    <property type="term" value="P:proteolysis"/>
    <property type="evidence" value="ECO:0007669"/>
    <property type="project" value="UniProtKB-KW"/>
</dbReference>
<keyword evidence="13" id="KW-0732">Signal</keyword>
<dbReference type="SUPFAM" id="SSF55486">
    <property type="entry name" value="Metalloproteases ('zincins'), catalytic domain"/>
    <property type="match status" value="1"/>
</dbReference>
<evidence type="ECO:0000256" key="7">
    <source>
        <dbReference type="ARBA" id="ARBA00022833"/>
    </source>
</evidence>
<dbReference type="GO" id="GO:0070006">
    <property type="term" value="F:metalloaminopeptidase activity"/>
    <property type="evidence" value="ECO:0007669"/>
    <property type="project" value="TreeGrafter"/>
</dbReference>
<sequence>MRNRLFYRALLSSSLLACAAMSQPALAARPVKADAKAPPPPAPAPAVVETPPPAPLGKLADAVRPAAYRLDLTLDPAQERFSGHVEIDATVKESSRFIYLHGRDLKVAKASATIGGKTYPATWSQVDETGVALLTFAEALPAGVATFAFDYDAAFSDGPAGLFRVKVGDAWYSWSQFESIDARAAFPSFDQPGYKQPFTVTLRTPKGLTAVSNAPEIETREEGGMSIHRFAPTAPLPTYLLAMMVGNFAVVESVVPPTPQRATPLPLRIISTRQNKDKLAFALENSKAIVAHLEDYFGQAFPYPKLDQITAPIMPGAMENAGADLYQDNLLVLDDKASTGQKRAFGMVVGHELAHQWFGDLVTPAWWDDIWLNESFANWMGYRIGNAWRPDLNIGKGALEEGFGAMNTDSLLAGRPIHQPITTNAQIDAAFDTITYGKGGHVVAMIAAFMGDEKFKAGVRAYMAAHRYGNATSAEFFGAMAQVSGDPRILPAMQSFTDQQGLPLVSFTKNTDGSYTATQSRYARFGTTAPEQKWGVPLCLRMGAERSCQLLDTVSTKITVKGKGPLMPNAGGTGYYRFELPKADWDALIASSASLSGGEGLALADSLRASFMAGRASAAQLAQLARVMVANPDSYASDAAGDGLAALEGWGMLDAKAEGAYRAFVGKLYGPLLAKAGFNPAKGAYAGEAAEVSQRRAQLVGKLVNDARDPALRAKLAAAAQSWLDGKQEALDASWYRSGFSTWLDAQGKTGGGSLTAAKTLFERAIASQDPLLRPSLLGVIASSGKEDVATWILSDAKDKRLRLSERLQLVAGVASNRKTRDMGYDWIRSHLDELLGGSGGIFLASRLPQVFAGYCSVEKADAIAKDFAPKLAGKTGALELERTIERVRSCGKLKDARSAEASAQIAKLK</sequence>
<evidence type="ECO:0000256" key="2">
    <source>
        <dbReference type="ARBA" id="ARBA00010136"/>
    </source>
</evidence>
<comment type="similarity">
    <text evidence="2 12">Belongs to the peptidase M1 family.</text>
</comment>
<dbReference type="PANTHER" id="PTHR11533:SF174">
    <property type="entry name" value="PUROMYCIN-SENSITIVE AMINOPEPTIDASE-RELATED"/>
    <property type="match status" value="1"/>
</dbReference>
<feature type="chain" id="PRO_5019398569" description="Aminopeptidase" evidence="13">
    <location>
        <begin position="28"/>
        <end position="910"/>
    </location>
</feature>
<dbReference type="Gene3D" id="2.60.40.1910">
    <property type="match status" value="1"/>
</dbReference>
<dbReference type="EC" id="3.4.11.-" evidence="12"/>
<evidence type="ECO:0000256" key="1">
    <source>
        <dbReference type="ARBA" id="ARBA00000098"/>
    </source>
</evidence>
<evidence type="ECO:0000259" key="14">
    <source>
        <dbReference type="Pfam" id="PF01433"/>
    </source>
</evidence>
<dbReference type="CDD" id="cd09601">
    <property type="entry name" value="M1_APN-Q_like"/>
    <property type="match status" value="1"/>
</dbReference>
<feature type="signal peptide" evidence="13">
    <location>
        <begin position="1"/>
        <end position="27"/>
    </location>
</feature>
<feature type="site" description="Transition state stabilizer" evidence="11">
    <location>
        <position position="436"/>
    </location>
</feature>
<keyword evidence="4 12" id="KW-0645">Protease</keyword>
<evidence type="ECO:0000256" key="4">
    <source>
        <dbReference type="ARBA" id="ARBA00022670"/>
    </source>
</evidence>
<evidence type="ECO:0000256" key="6">
    <source>
        <dbReference type="ARBA" id="ARBA00022801"/>
    </source>
</evidence>
<dbReference type="EMBL" id="SACO01000006">
    <property type="protein sequence ID" value="RVU05131.1"/>
    <property type="molecule type" value="Genomic_DNA"/>
</dbReference>
<evidence type="ECO:0000256" key="8">
    <source>
        <dbReference type="ARBA" id="ARBA00023049"/>
    </source>
</evidence>
<evidence type="ECO:0000313" key="17">
    <source>
        <dbReference type="EMBL" id="RVU05131.1"/>
    </source>
</evidence>
<dbReference type="GO" id="GO:0016020">
    <property type="term" value="C:membrane"/>
    <property type="evidence" value="ECO:0007669"/>
    <property type="project" value="TreeGrafter"/>
</dbReference>
<comment type="cofactor">
    <cofactor evidence="10 12">
        <name>Zn(2+)</name>
        <dbReference type="ChEBI" id="CHEBI:29105"/>
    </cofactor>
    <text evidence="10 12">Binds 1 zinc ion per subunit.</text>
</comment>
<dbReference type="SUPFAM" id="SSF63737">
    <property type="entry name" value="Leukotriene A4 hydrolase N-terminal domain"/>
    <property type="match status" value="1"/>
</dbReference>
<keyword evidence="5 10" id="KW-0479">Metal-binding</keyword>
<feature type="binding site" evidence="10">
    <location>
        <position position="374"/>
    </location>
    <ligand>
        <name>Zn(2+)</name>
        <dbReference type="ChEBI" id="CHEBI:29105"/>
        <note>catalytic</note>
    </ligand>
</feature>
<dbReference type="FunFam" id="1.10.390.10:FF:000006">
    <property type="entry name" value="Puromycin-sensitive aminopeptidase"/>
    <property type="match status" value="1"/>
</dbReference>
<feature type="active site" description="Proton acceptor" evidence="9">
    <location>
        <position position="352"/>
    </location>
</feature>
<keyword evidence="6 12" id="KW-0378">Hydrolase</keyword>
<dbReference type="GO" id="GO:0005615">
    <property type="term" value="C:extracellular space"/>
    <property type="evidence" value="ECO:0007669"/>
    <property type="project" value="TreeGrafter"/>
</dbReference>
<dbReference type="InterPro" id="IPR034016">
    <property type="entry name" value="M1_APN-typ"/>
</dbReference>
<reference evidence="17 18" key="1">
    <citation type="submission" date="2019-01" db="EMBL/GenBank/DDBJ databases">
        <authorList>
            <person name="Chen W.-M."/>
        </authorList>
    </citation>
    <scope>NUCLEOTIDE SEQUENCE [LARGE SCALE GENOMIC DNA]</scope>
    <source>
        <strain evidence="17 18">FSY-9</strain>
    </source>
</reference>
<evidence type="ECO:0000256" key="3">
    <source>
        <dbReference type="ARBA" id="ARBA00022438"/>
    </source>
</evidence>
<dbReference type="InterPro" id="IPR014782">
    <property type="entry name" value="Peptidase_M1_dom"/>
</dbReference>
<feature type="domain" description="Aminopeptidase N-like N-terminal" evidence="16">
    <location>
        <begin position="65"/>
        <end position="240"/>
    </location>
</feature>
<accession>A0A437N5J1</accession>
<dbReference type="GO" id="GO:0043171">
    <property type="term" value="P:peptide catabolic process"/>
    <property type="evidence" value="ECO:0007669"/>
    <property type="project" value="TreeGrafter"/>
</dbReference>
<evidence type="ECO:0000256" key="5">
    <source>
        <dbReference type="ARBA" id="ARBA00022723"/>
    </source>
</evidence>
<evidence type="ECO:0000256" key="11">
    <source>
        <dbReference type="PIRSR" id="PIRSR634016-4"/>
    </source>
</evidence>
<dbReference type="AlphaFoldDB" id="A0A437N5J1"/>
<dbReference type="Gene3D" id="1.25.50.20">
    <property type="match status" value="1"/>
</dbReference>
<dbReference type="InterPro" id="IPR045357">
    <property type="entry name" value="Aminopeptidase_N-like_N"/>
</dbReference>
<dbReference type="RefSeq" id="WP_127708813.1">
    <property type="nucleotide sequence ID" value="NZ_SACO01000006.1"/>
</dbReference>
<protein>
    <recommendedName>
        <fullName evidence="12">Aminopeptidase</fullName>
        <ecNumber evidence="12">3.4.11.-</ecNumber>
    </recommendedName>
</protein>
<dbReference type="GO" id="GO:0005737">
    <property type="term" value="C:cytoplasm"/>
    <property type="evidence" value="ECO:0007669"/>
    <property type="project" value="TreeGrafter"/>
</dbReference>
<comment type="caution">
    <text evidence="17">The sequence shown here is derived from an EMBL/GenBank/DDBJ whole genome shotgun (WGS) entry which is preliminary data.</text>
</comment>
<dbReference type="PANTHER" id="PTHR11533">
    <property type="entry name" value="PROTEASE M1 ZINC METALLOPROTEASE"/>
    <property type="match status" value="1"/>
</dbReference>
<dbReference type="OrthoDB" id="100605at2"/>
<organism evidence="17 18">
    <name type="scientific">Novosphingobium umbonatum</name>
    <dbReference type="NCBI Taxonomy" id="1908524"/>
    <lineage>
        <taxon>Bacteria</taxon>
        <taxon>Pseudomonadati</taxon>
        <taxon>Pseudomonadota</taxon>
        <taxon>Alphaproteobacteria</taxon>
        <taxon>Sphingomonadales</taxon>
        <taxon>Sphingomonadaceae</taxon>
        <taxon>Novosphingobium</taxon>
    </lineage>
</organism>
<dbReference type="Pfam" id="PF11838">
    <property type="entry name" value="ERAP1_C"/>
    <property type="match status" value="1"/>
</dbReference>
<evidence type="ECO:0000256" key="12">
    <source>
        <dbReference type="RuleBase" id="RU364040"/>
    </source>
</evidence>
<dbReference type="Gene3D" id="1.10.390.10">
    <property type="entry name" value="Neutral Protease Domain 2"/>
    <property type="match status" value="1"/>
</dbReference>
<dbReference type="PRINTS" id="PR00756">
    <property type="entry name" value="ALADIPTASE"/>
</dbReference>
<dbReference type="GO" id="GO:0016285">
    <property type="term" value="F:alanyl aminopeptidase activity"/>
    <property type="evidence" value="ECO:0007669"/>
    <property type="project" value="UniProtKB-EC"/>
</dbReference>
<keyword evidence="3 12" id="KW-0031">Aminopeptidase</keyword>
<feature type="domain" description="ERAP1-like C-terminal" evidence="15">
    <location>
        <begin position="567"/>
        <end position="889"/>
    </location>
</feature>
<dbReference type="InterPro" id="IPR027268">
    <property type="entry name" value="Peptidase_M4/M1_CTD_sf"/>
</dbReference>
<dbReference type="InterPro" id="IPR001930">
    <property type="entry name" value="Peptidase_M1"/>
</dbReference>
<evidence type="ECO:0000256" key="13">
    <source>
        <dbReference type="SAM" id="SignalP"/>
    </source>
</evidence>
<evidence type="ECO:0000256" key="10">
    <source>
        <dbReference type="PIRSR" id="PIRSR634016-3"/>
    </source>
</evidence>
<gene>
    <name evidence="17" type="ORF">EOE18_09415</name>
</gene>
<dbReference type="InterPro" id="IPR024571">
    <property type="entry name" value="ERAP1-like_C_dom"/>
</dbReference>
<feature type="binding site" evidence="10">
    <location>
        <position position="355"/>
    </location>
    <ligand>
        <name>Zn(2+)</name>
        <dbReference type="ChEBI" id="CHEBI:29105"/>
        <note>catalytic</note>
    </ligand>
</feature>
<feature type="binding site" evidence="10">
    <location>
        <position position="351"/>
    </location>
    <ligand>
        <name>Zn(2+)</name>
        <dbReference type="ChEBI" id="CHEBI:29105"/>
        <note>catalytic</note>
    </ligand>
</feature>
<name>A0A437N5J1_9SPHN</name>
<feature type="domain" description="Peptidase M1 membrane alanine aminopeptidase" evidence="14">
    <location>
        <begin position="281"/>
        <end position="485"/>
    </location>
</feature>
<dbReference type="InterPro" id="IPR050344">
    <property type="entry name" value="Peptidase_M1_aminopeptidases"/>
</dbReference>
<dbReference type="Pfam" id="PF17900">
    <property type="entry name" value="Peptidase_M1_N"/>
    <property type="match status" value="1"/>
</dbReference>
<proteinExistence type="inferred from homology"/>
<evidence type="ECO:0000256" key="9">
    <source>
        <dbReference type="PIRSR" id="PIRSR634016-1"/>
    </source>
</evidence>
<evidence type="ECO:0000259" key="15">
    <source>
        <dbReference type="Pfam" id="PF11838"/>
    </source>
</evidence>
<dbReference type="InterPro" id="IPR042097">
    <property type="entry name" value="Aminopeptidase_N-like_N_sf"/>
</dbReference>
<dbReference type="GO" id="GO:0008270">
    <property type="term" value="F:zinc ion binding"/>
    <property type="evidence" value="ECO:0007669"/>
    <property type="project" value="UniProtKB-UniRule"/>
</dbReference>
<evidence type="ECO:0000259" key="16">
    <source>
        <dbReference type="Pfam" id="PF17900"/>
    </source>
</evidence>
<evidence type="ECO:0000313" key="18">
    <source>
        <dbReference type="Proteomes" id="UP000282837"/>
    </source>
</evidence>
<dbReference type="GO" id="GO:0042277">
    <property type="term" value="F:peptide binding"/>
    <property type="evidence" value="ECO:0007669"/>
    <property type="project" value="TreeGrafter"/>
</dbReference>
<keyword evidence="7 10" id="KW-0862">Zinc</keyword>
<dbReference type="Pfam" id="PF01433">
    <property type="entry name" value="Peptidase_M1"/>
    <property type="match status" value="1"/>
</dbReference>
<dbReference type="Gene3D" id="2.60.40.1730">
    <property type="entry name" value="tricorn interacting facor f3 domain"/>
    <property type="match status" value="1"/>
</dbReference>
<dbReference type="Proteomes" id="UP000282837">
    <property type="component" value="Unassembled WGS sequence"/>
</dbReference>
<comment type="catalytic activity">
    <reaction evidence="1">
        <text>Release of an N-terminal amino acid, Xaa-|-Yaa- from a peptide, amide or arylamide. Xaa is preferably Ala, but may be most amino acids including Pro (slow action). When a terminal hydrophobic residue is followed by a prolyl residue, the two may be released as an intact Xaa-Pro dipeptide.</text>
        <dbReference type="EC" id="3.4.11.2"/>
    </reaction>
</comment>
<keyword evidence="18" id="KW-1185">Reference proteome</keyword>